<protein>
    <recommendedName>
        <fullName evidence="4">Enoyl-CoA hydratase</fullName>
    </recommendedName>
</protein>
<proteinExistence type="predicted"/>
<evidence type="ECO:0000256" key="1">
    <source>
        <dbReference type="SAM" id="MobiDB-lite"/>
    </source>
</evidence>
<keyword evidence="3" id="KW-1185">Reference proteome</keyword>
<dbReference type="Gene3D" id="1.10.12.10">
    <property type="entry name" value="Lyase 2-enoyl-coa Hydratase, Chain A, domain 2"/>
    <property type="match status" value="1"/>
</dbReference>
<feature type="region of interest" description="Disordered" evidence="1">
    <location>
        <begin position="1"/>
        <end position="22"/>
    </location>
</feature>
<gene>
    <name evidence="2" type="ORF">ACFPYI_11135</name>
</gene>
<dbReference type="AlphaFoldDB" id="A0ABD5RMX6"/>
<dbReference type="InterPro" id="IPR029045">
    <property type="entry name" value="ClpP/crotonase-like_dom_sf"/>
</dbReference>
<name>A0ABD5RMX6_9EURY</name>
<evidence type="ECO:0000313" key="2">
    <source>
        <dbReference type="EMBL" id="MFC5971885.1"/>
    </source>
</evidence>
<reference evidence="2 3" key="1">
    <citation type="journal article" date="2019" name="Int. J. Syst. Evol. Microbiol.">
        <title>The Global Catalogue of Microorganisms (GCM) 10K type strain sequencing project: providing services to taxonomists for standard genome sequencing and annotation.</title>
        <authorList>
            <consortium name="The Broad Institute Genomics Platform"/>
            <consortium name="The Broad Institute Genome Sequencing Center for Infectious Disease"/>
            <person name="Wu L."/>
            <person name="Ma J."/>
        </authorList>
    </citation>
    <scope>NUCLEOTIDE SEQUENCE [LARGE SCALE GENOMIC DNA]</scope>
    <source>
        <strain evidence="2 3">CGMCC 1.12543</strain>
    </source>
</reference>
<dbReference type="InterPro" id="IPR014748">
    <property type="entry name" value="Enoyl-CoA_hydra_C"/>
</dbReference>
<evidence type="ECO:0008006" key="4">
    <source>
        <dbReference type="Google" id="ProtNLM"/>
    </source>
</evidence>
<organism evidence="2 3">
    <name type="scientific">Halomarina salina</name>
    <dbReference type="NCBI Taxonomy" id="1872699"/>
    <lineage>
        <taxon>Archaea</taxon>
        <taxon>Methanobacteriati</taxon>
        <taxon>Methanobacteriota</taxon>
        <taxon>Stenosarchaea group</taxon>
        <taxon>Halobacteria</taxon>
        <taxon>Halobacteriales</taxon>
        <taxon>Natronomonadaceae</taxon>
        <taxon>Halomarina</taxon>
    </lineage>
</organism>
<dbReference type="Proteomes" id="UP001596099">
    <property type="component" value="Unassembled WGS sequence"/>
</dbReference>
<dbReference type="RefSeq" id="WP_247414765.1">
    <property type="nucleotide sequence ID" value="NZ_JALLGW010000001.1"/>
</dbReference>
<dbReference type="EMBL" id="JBHSQH010000001">
    <property type="protein sequence ID" value="MFC5971885.1"/>
    <property type="molecule type" value="Genomic_DNA"/>
</dbReference>
<comment type="caution">
    <text evidence="2">The sequence shown here is derived from an EMBL/GenBank/DDBJ whole genome shotgun (WGS) entry which is preliminary data.</text>
</comment>
<accession>A0ABD5RMX6</accession>
<sequence>MADPDDENFETTLDDGAPRAETEGMVRAAQTDDFDEGVRAFVERRSPGFEGH</sequence>
<evidence type="ECO:0000313" key="3">
    <source>
        <dbReference type="Proteomes" id="UP001596099"/>
    </source>
</evidence>
<dbReference type="SUPFAM" id="SSF52096">
    <property type="entry name" value="ClpP/crotonase"/>
    <property type="match status" value="1"/>
</dbReference>
<feature type="compositionally biased region" description="Acidic residues" evidence="1">
    <location>
        <begin position="1"/>
        <end position="13"/>
    </location>
</feature>